<protein>
    <submittedName>
        <fullName evidence="2">tRNA (Adenosine(37)-N6)-threonylcarbamoyltransferase complex dimerization subunit type 1 TsaB</fullName>
        <ecNumber evidence="2">2.3.1.234</ecNumber>
    </submittedName>
</protein>
<dbReference type="GO" id="GO:0005829">
    <property type="term" value="C:cytosol"/>
    <property type="evidence" value="ECO:0007669"/>
    <property type="project" value="TreeGrafter"/>
</dbReference>
<dbReference type="NCBIfam" id="TIGR03725">
    <property type="entry name" value="T6A_YeaZ"/>
    <property type="match status" value="1"/>
</dbReference>
<dbReference type="InterPro" id="IPR043129">
    <property type="entry name" value="ATPase_NBD"/>
</dbReference>
<dbReference type="InterPro" id="IPR000905">
    <property type="entry name" value="Gcp-like_dom"/>
</dbReference>
<dbReference type="CDD" id="cd24032">
    <property type="entry name" value="ASKHA_NBD_TsaB"/>
    <property type="match status" value="1"/>
</dbReference>
<proteinExistence type="predicted"/>
<keyword evidence="2" id="KW-0808">Transferase</keyword>
<dbReference type="InterPro" id="IPR022496">
    <property type="entry name" value="T6A_TsaB"/>
</dbReference>
<feature type="domain" description="Gcp-like" evidence="1">
    <location>
        <begin position="33"/>
        <end position="133"/>
    </location>
</feature>
<reference evidence="2" key="1">
    <citation type="submission" date="2021-09" db="EMBL/GenBank/DDBJ databases">
        <title>Fulvivirga sp. isolated from coastal sediment.</title>
        <authorList>
            <person name="Yu H."/>
        </authorList>
    </citation>
    <scope>NUCLEOTIDE SEQUENCE</scope>
    <source>
        <strain evidence="2">1062</strain>
    </source>
</reference>
<evidence type="ECO:0000259" key="1">
    <source>
        <dbReference type="Pfam" id="PF00814"/>
    </source>
</evidence>
<dbReference type="RefSeq" id="WP_225700093.1">
    <property type="nucleotide sequence ID" value="NZ_JAIXNE010000011.1"/>
</dbReference>
<dbReference type="PANTHER" id="PTHR11735:SF11">
    <property type="entry name" value="TRNA THREONYLCARBAMOYLADENOSINE BIOSYNTHESIS PROTEIN TSAB"/>
    <property type="match status" value="1"/>
</dbReference>
<organism evidence="2 3">
    <name type="scientific">Fulvivirga sedimenti</name>
    <dbReference type="NCBI Taxonomy" id="2879465"/>
    <lineage>
        <taxon>Bacteria</taxon>
        <taxon>Pseudomonadati</taxon>
        <taxon>Bacteroidota</taxon>
        <taxon>Cytophagia</taxon>
        <taxon>Cytophagales</taxon>
        <taxon>Fulvivirgaceae</taxon>
        <taxon>Fulvivirga</taxon>
    </lineage>
</organism>
<evidence type="ECO:0000313" key="2">
    <source>
        <dbReference type="EMBL" id="MCA6079236.1"/>
    </source>
</evidence>
<evidence type="ECO:0000313" key="3">
    <source>
        <dbReference type="Proteomes" id="UP001139409"/>
    </source>
</evidence>
<gene>
    <name evidence="2" type="primary">tsaB</name>
    <name evidence="2" type="ORF">LDX50_30470</name>
</gene>
<dbReference type="Pfam" id="PF00814">
    <property type="entry name" value="TsaD"/>
    <property type="match status" value="1"/>
</dbReference>
<keyword evidence="3" id="KW-1185">Reference proteome</keyword>
<dbReference type="Gene3D" id="3.30.420.40">
    <property type="match status" value="2"/>
</dbReference>
<dbReference type="AlphaFoldDB" id="A0A9X1HWR7"/>
<name>A0A9X1HWR7_9BACT</name>
<dbReference type="PANTHER" id="PTHR11735">
    <property type="entry name" value="TRNA N6-ADENOSINE THREONYLCARBAMOYLTRANSFERASE"/>
    <property type="match status" value="1"/>
</dbReference>
<dbReference type="SUPFAM" id="SSF53067">
    <property type="entry name" value="Actin-like ATPase domain"/>
    <property type="match status" value="2"/>
</dbReference>
<dbReference type="EC" id="2.3.1.234" evidence="2"/>
<comment type="caution">
    <text evidence="2">The sequence shown here is derived from an EMBL/GenBank/DDBJ whole genome shotgun (WGS) entry which is preliminary data.</text>
</comment>
<keyword evidence="2" id="KW-0012">Acyltransferase</keyword>
<accession>A0A9X1HWR7</accession>
<dbReference type="GO" id="GO:0061711">
    <property type="term" value="F:tRNA N(6)-L-threonylcarbamoyladenine synthase activity"/>
    <property type="evidence" value="ECO:0007669"/>
    <property type="project" value="UniProtKB-EC"/>
</dbReference>
<dbReference type="Proteomes" id="UP001139409">
    <property type="component" value="Unassembled WGS sequence"/>
</dbReference>
<dbReference type="GO" id="GO:0002949">
    <property type="term" value="P:tRNA threonylcarbamoyladenosine modification"/>
    <property type="evidence" value="ECO:0007669"/>
    <property type="project" value="InterPro"/>
</dbReference>
<sequence>MPILLSIETSTRVCSVALQNDETILGSATLHIERSHAGLLAVLAERLLKSCGVLQTELNGVIVAEGPGSYTGLRIGTSFAKGLCYALNVPLITVGSLEALAYGVAPFIAEPAFLIPMMDARRMEVYLQVLNEKAEPFGNAKPFLLESEDLLEYLDDRKCYFFGNGSEKAKSVITHSNARFIDGIEADARYMCHPGFRKFIAGEFADLAYFEPEYLKEFQATKPKKLI</sequence>
<dbReference type="EMBL" id="JAIXNE010000011">
    <property type="protein sequence ID" value="MCA6079236.1"/>
    <property type="molecule type" value="Genomic_DNA"/>
</dbReference>